<evidence type="ECO:0000313" key="2">
    <source>
        <dbReference type="Proteomes" id="UP000280197"/>
    </source>
</evidence>
<protein>
    <recommendedName>
        <fullName evidence="3">Immunity 49 family protein</fullName>
    </recommendedName>
</protein>
<dbReference type="KEGG" id="saqu:EJC51_23440"/>
<dbReference type="AlphaFoldDB" id="A0A3S9I332"/>
<dbReference type="EMBL" id="CP034463">
    <property type="protein sequence ID" value="AZP18773.1"/>
    <property type="molecule type" value="Genomic_DNA"/>
</dbReference>
<reference evidence="1 2" key="1">
    <citation type="submission" date="2018-12" db="EMBL/GenBank/DDBJ databases">
        <authorList>
            <person name="Li K."/>
        </authorList>
    </citation>
    <scope>NUCLEOTIDE SEQUENCE [LARGE SCALE GENOMIC DNA]</scope>
    <source>
        <strain evidence="2">CR22</strain>
    </source>
</reference>
<keyword evidence="2" id="KW-1185">Reference proteome</keyword>
<proteinExistence type="predicted"/>
<evidence type="ECO:0008006" key="3">
    <source>
        <dbReference type="Google" id="ProtNLM"/>
    </source>
</evidence>
<dbReference type="RefSeq" id="WP_126272891.1">
    <property type="nucleotide sequence ID" value="NZ_CP034463.1"/>
</dbReference>
<dbReference type="Proteomes" id="UP000280197">
    <property type="component" value="Chromosome"/>
</dbReference>
<accession>A0A3S9I332</accession>
<evidence type="ECO:0000313" key="1">
    <source>
        <dbReference type="EMBL" id="AZP18773.1"/>
    </source>
</evidence>
<sequence>MREVTCHQVSEQRLAEALDDIRGRAYTRWHSLRYGNISPALIRAMADELLDHVAARAVTEPGLDATAAAVAVTAAECVHGVLSVMCFPGGDQKIRFPLVGEVISTDPDDDEFGDGPITFRDVVQEAPTARTWLDMFEMCVVSGHVWDWEQVTGLLLRGDYAPAIRDGVPYNSYPSVSTPADLAAMDALCRYLTEAAGHLPRDWPTVPLRKPDAGELAEAARGLDEAGALTADQRLLRVLLDDDQEAFEAALVAHLVRYRESVVADDPAPRTLLPLGALTLACLAVQVHGWELGVRSGYLPYGLLGSTDALRRAAEGNRNTLGLWAAK</sequence>
<gene>
    <name evidence="1" type="ORF">EJC51_23440</name>
</gene>
<dbReference type="InterPro" id="IPR029074">
    <property type="entry name" value="Imm49"/>
</dbReference>
<name>A0A3S9I332_9ACTN</name>
<dbReference type="Pfam" id="PF15575">
    <property type="entry name" value="Imm49"/>
    <property type="match status" value="1"/>
</dbReference>
<organism evidence="1 2">
    <name type="scientific">Streptomyces aquilus</name>
    <dbReference type="NCBI Taxonomy" id="2548456"/>
    <lineage>
        <taxon>Bacteria</taxon>
        <taxon>Bacillati</taxon>
        <taxon>Actinomycetota</taxon>
        <taxon>Actinomycetes</taxon>
        <taxon>Kitasatosporales</taxon>
        <taxon>Streptomycetaceae</taxon>
        <taxon>Streptomyces</taxon>
    </lineage>
</organism>